<evidence type="ECO:0000256" key="4">
    <source>
        <dbReference type="SAM" id="MobiDB-lite"/>
    </source>
</evidence>
<evidence type="ECO:0000256" key="2">
    <source>
        <dbReference type="ARBA" id="ARBA00009870"/>
    </source>
</evidence>
<reference evidence="9" key="2">
    <citation type="submission" date="2020-04" db="EMBL/GenBank/DDBJ databases">
        <authorList>
            <consortium name="NCBI Genome Project"/>
        </authorList>
    </citation>
    <scope>NUCLEOTIDE SEQUENCE</scope>
    <source>
        <strain evidence="9">CBS 781.70</strain>
    </source>
</reference>
<protein>
    <recommendedName>
        <fullName evidence="10">Rad21/Rec8-like protein N-terminal domain-containing protein</fullName>
    </recommendedName>
</protein>
<reference evidence="9" key="3">
    <citation type="submission" date="2025-04" db="UniProtKB">
        <authorList>
            <consortium name="RefSeq"/>
        </authorList>
    </citation>
    <scope>IDENTIFICATION</scope>
    <source>
        <strain evidence="9">CBS 781.70</strain>
    </source>
</reference>
<feature type="region of interest" description="Disordered" evidence="4">
    <location>
        <begin position="281"/>
        <end position="304"/>
    </location>
</feature>
<proteinExistence type="inferred from homology"/>
<dbReference type="GO" id="GO:0003682">
    <property type="term" value="F:chromatin binding"/>
    <property type="evidence" value="ECO:0007669"/>
    <property type="project" value="TreeGrafter"/>
</dbReference>
<dbReference type="InterPro" id="IPR036390">
    <property type="entry name" value="WH_DNA-bd_sf"/>
</dbReference>
<dbReference type="OrthoDB" id="5427633at2759"/>
<feature type="domain" description="Rad21/Rec8-like protein C-terminal eukaryotic" evidence="5">
    <location>
        <begin position="614"/>
        <end position="657"/>
    </location>
</feature>
<comment type="subcellular location">
    <subcellularLocation>
        <location evidence="1">Nucleus</location>
    </subcellularLocation>
</comment>
<dbReference type="PANTHER" id="PTHR12585:SF70">
    <property type="entry name" value="RAD21_REC8 N TERMINAL DOMAIN PROTEIN (AFU_ORTHOLOGUE AFUA_6G02900)"/>
    <property type="match status" value="1"/>
</dbReference>
<feature type="region of interest" description="Disordered" evidence="4">
    <location>
        <begin position="404"/>
        <end position="430"/>
    </location>
</feature>
<keyword evidence="3" id="KW-0539">Nucleus</keyword>
<keyword evidence="8" id="KW-1185">Reference proteome</keyword>
<dbReference type="PANTHER" id="PTHR12585">
    <property type="entry name" value="SCC1 / RAD21 FAMILY MEMBER"/>
    <property type="match status" value="1"/>
</dbReference>
<dbReference type="InterPro" id="IPR023093">
    <property type="entry name" value="ScpA-like_C"/>
</dbReference>
<dbReference type="Pfam" id="PF04824">
    <property type="entry name" value="Rad21_Rec8"/>
    <property type="match status" value="1"/>
</dbReference>
<evidence type="ECO:0008006" key="10">
    <source>
        <dbReference type="Google" id="ProtNLM"/>
    </source>
</evidence>
<dbReference type="EMBL" id="ML975179">
    <property type="protein sequence ID" value="KAF1808775.1"/>
    <property type="molecule type" value="Genomic_DNA"/>
</dbReference>
<feature type="compositionally biased region" description="Polar residues" evidence="4">
    <location>
        <begin position="155"/>
        <end position="167"/>
    </location>
</feature>
<dbReference type="GeneID" id="54423569"/>
<sequence length="660" mass="72360">MFYIHEVLTDRKHGVATVWLLATLGSKSGVRKLNRRNIQEVNVPKACETIINPAAPMALRLQSSLLYGVSRACEKQCEYLHADTETIFRVMNQELHGTRRLDIDLEGEKTKSTAENLNLQDDPTFVPELVLQTFDIDLSDLPGFELSLAGDSQERNNFSPHTSQGSQGVPRLDLRSPIESSGIGGFQLPGAGDTEHVTLGFGDDEGFDPNVDFGFDAEGNLVDLSEHPTGTLTARGTPGPLVLGSDASARRRVEDEHAGAARQALLGDADKMDLDDLPALQYDDLSDDHPMPTTPQQPTESYEGSVEAVASLRPQQRAPRVIPMDHDTTLRNTTIKEWGLSYVPHMVEARDRRILQKANFQAKRNAEYWVAGVGLGGVGATMKEGSFGPLSMFFGDDLINAIVPASETPSTPTGTRKRSRTAFEEGETEEEVRRTRDEVEAAMGYDDEMVHAPEDEVEVAREAQPELEDISIMMPWNVTASVRGSSAHRLSSIARIASSIKGLTSLGTTGAHPDIRRRDTESPLVGRGTSLANQQIFQLGGTGFSSDFVGHDDFALGADELSEGEQERLQLQTESQVQRAALDRESDNFLTFIQAGVDAKQEIEDDVEHVTFEELLPPETTSRMIAAQGLFHVLALGSKNMVRAEQEEIFGDIQIRLIEG</sequence>
<comment type="similarity">
    <text evidence="2">Belongs to the rad21 family.</text>
</comment>
<dbReference type="Gene3D" id="1.10.10.580">
    <property type="entry name" value="Structural maintenance of chromosome 1. Chain E"/>
    <property type="match status" value="1"/>
</dbReference>
<dbReference type="RefSeq" id="XP_033530406.1">
    <property type="nucleotide sequence ID" value="XM_033682999.1"/>
</dbReference>
<evidence type="ECO:0000313" key="9">
    <source>
        <dbReference type="RefSeq" id="XP_033530406.1"/>
    </source>
</evidence>
<dbReference type="InterPro" id="IPR006910">
    <property type="entry name" value="Rad21_Rec8_N"/>
</dbReference>
<gene>
    <name evidence="7 9" type="ORF">P152DRAFT_517272</name>
</gene>
<evidence type="ECO:0000313" key="7">
    <source>
        <dbReference type="EMBL" id="KAF1808775.1"/>
    </source>
</evidence>
<reference evidence="7 9" key="1">
    <citation type="submission" date="2020-01" db="EMBL/GenBank/DDBJ databases">
        <authorList>
            <consortium name="DOE Joint Genome Institute"/>
            <person name="Haridas S."/>
            <person name="Albert R."/>
            <person name="Binder M."/>
            <person name="Bloem J."/>
            <person name="Labutti K."/>
            <person name="Salamov A."/>
            <person name="Andreopoulos B."/>
            <person name="Baker S.E."/>
            <person name="Barry K."/>
            <person name="Bills G."/>
            <person name="Bluhm B.H."/>
            <person name="Cannon C."/>
            <person name="Castanera R."/>
            <person name="Culley D.E."/>
            <person name="Daum C."/>
            <person name="Ezra D."/>
            <person name="Gonzalez J.B."/>
            <person name="Henrissat B."/>
            <person name="Kuo A."/>
            <person name="Liang C."/>
            <person name="Lipzen A."/>
            <person name="Lutzoni F."/>
            <person name="Magnuson J."/>
            <person name="Mondo S."/>
            <person name="Nolan M."/>
            <person name="Ohm R."/>
            <person name="Pangilinan J."/>
            <person name="Park H.-J."/>
            <person name="Ramirez L."/>
            <person name="Alfaro M."/>
            <person name="Sun H."/>
            <person name="Tritt A."/>
            <person name="Yoshinaga Y."/>
            <person name="Zwiers L.-H."/>
            <person name="Turgeon B.G."/>
            <person name="Goodwin S.B."/>
            <person name="Spatafora J.W."/>
            <person name="Crous P.W."/>
            <person name="Grigoriev I.V."/>
        </authorList>
    </citation>
    <scope>NUCLEOTIDE SEQUENCE</scope>
    <source>
        <strain evidence="7 9">CBS 781.70</strain>
    </source>
</reference>
<evidence type="ECO:0000313" key="8">
    <source>
        <dbReference type="Proteomes" id="UP000504638"/>
    </source>
</evidence>
<organism evidence="7">
    <name type="scientific">Eremomyces bilateralis CBS 781.70</name>
    <dbReference type="NCBI Taxonomy" id="1392243"/>
    <lineage>
        <taxon>Eukaryota</taxon>
        <taxon>Fungi</taxon>
        <taxon>Dikarya</taxon>
        <taxon>Ascomycota</taxon>
        <taxon>Pezizomycotina</taxon>
        <taxon>Dothideomycetes</taxon>
        <taxon>Dothideomycetes incertae sedis</taxon>
        <taxon>Eremomycetales</taxon>
        <taxon>Eremomycetaceae</taxon>
        <taxon>Eremomyces</taxon>
    </lineage>
</organism>
<dbReference type="CDD" id="cd21789">
    <property type="entry name" value="Rad21_Rec8_M_SpRec8p-like"/>
    <property type="match status" value="1"/>
</dbReference>
<accession>A0A6G1FSE0</accession>
<name>A0A6G1FSE0_9PEZI</name>
<dbReference type="Pfam" id="PF04825">
    <property type="entry name" value="Rad21_Rec8_N"/>
    <property type="match status" value="1"/>
</dbReference>
<dbReference type="Proteomes" id="UP000504638">
    <property type="component" value="Unplaced"/>
</dbReference>
<dbReference type="InterPro" id="IPR006909">
    <property type="entry name" value="Rad21/Rec8_C_eu"/>
</dbReference>
<dbReference type="GO" id="GO:0007064">
    <property type="term" value="P:mitotic sister chromatid cohesion"/>
    <property type="evidence" value="ECO:0007669"/>
    <property type="project" value="TreeGrafter"/>
</dbReference>
<dbReference type="SUPFAM" id="SSF46785">
    <property type="entry name" value="Winged helix' DNA-binding domain"/>
    <property type="match status" value="1"/>
</dbReference>
<evidence type="ECO:0000259" key="5">
    <source>
        <dbReference type="Pfam" id="PF04824"/>
    </source>
</evidence>
<dbReference type="GO" id="GO:0005634">
    <property type="term" value="C:nucleus"/>
    <property type="evidence" value="ECO:0007669"/>
    <property type="project" value="UniProtKB-SubCell"/>
</dbReference>
<dbReference type="AlphaFoldDB" id="A0A6G1FSE0"/>
<feature type="domain" description="Rad21/Rec8-like protein N-terminal" evidence="6">
    <location>
        <begin position="1"/>
        <end position="112"/>
    </location>
</feature>
<feature type="region of interest" description="Disordered" evidence="4">
    <location>
        <begin position="151"/>
        <end position="174"/>
    </location>
</feature>
<evidence type="ECO:0000256" key="1">
    <source>
        <dbReference type="ARBA" id="ARBA00004123"/>
    </source>
</evidence>
<evidence type="ECO:0000256" key="3">
    <source>
        <dbReference type="ARBA" id="ARBA00023242"/>
    </source>
</evidence>
<dbReference type="InterPro" id="IPR039781">
    <property type="entry name" value="Rad21/Rec8-like"/>
</dbReference>
<evidence type="ECO:0000259" key="6">
    <source>
        <dbReference type="Pfam" id="PF04825"/>
    </source>
</evidence>
<dbReference type="GO" id="GO:0030892">
    <property type="term" value="C:mitotic cohesin complex"/>
    <property type="evidence" value="ECO:0007669"/>
    <property type="project" value="TreeGrafter"/>
</dbReference>